<name>A0ABT6UXA0_9GAMM</name>
<dbReference type="RefSeq" id="WP_282734570.1">
    <property type="nucleotide sequence ID" value="NZ_JASCQP010000018.1"/>
</dbReference>
<keyword evidence="2" id="KW-1185">Reference proteome</keyword>
<accession>A0ABT6UXA0</accession>
<reference evidence="1 2" key="1">
    <citation type="submission" date="2023-04" db="EMBL/GenBank/DDBJ databases">
        <title>Halomonas strains isolated from rhizosphere soil.</title>
        <authorList>
            <person name="Xu L."/>
            <person name="Sun J.-Q."/>
        </authorList>
    </citation>
    <scope>NUCLEOTIDE SEQUENCE [LARGE SCALE GENOMIC DNA]</scope>
    <source>
        <strain evidence="1 2">LR5S20</strain>
    </source>
</reference>
<comment type="caution">
    <text evidence="1">The sequence shown here is derived from an EMBL/GenBank/DDBJ whole genome shotgun (WGS) entry which is preliminary data.</text>
</comment>
<sequence>MRKWIAVLAFVPAISWGSDCYSVTAWDWFADMADTAERAKESGLEESEALQGFSDSPTPIRAAWIRAVGLYYNETAMGLSSVVAAMQNACAREDKANMPR</sequence>
<protein>
    <recommendedName>
        <fullName evidence="3">Rap1a immunity protein domain-containing protein</fullName>
    </recommendedName>
</protein>
<organism evidence="1 2">
    <name type="scientific">Halomonas rhizosphaerae</name>
    <dbReference type="NCBI Taxonomy" id="3043296"/>
    <lineage>
        <taxon>Bacteria</taxon>
        <taxon>Pseudomonadati</taxon>
        <taxon>Pseudomonadota</taxon>
        <taxon>Gammaproteobacteria</taxon>
        <taxon>Oceanospirillales</taxon>
        <taxon>Halomonadaceae</taxon>
        <taxon>Halomonas</taxon>
    </lineage>
</organism>
<evidence type="ECO:0000313" key="2">
    <source>
        <dbReference type="Proteomes" id="UP001225957"/>
    </source>
</evidence>
<evidence type="ECO:0000313" key="1">
    <source>
        <dbReference type="EMBL" id="MDI5890595.1"/>
    </source>
</evidence>
<proteinExistence type="predicted"/>
<evidence type="ECO:0008006" key="3">
    <source>
        <dbReference type="Google" id="ProtNLM"/>
    </source>
</evidence>
<dbReference type="Proteomes" id="UP001225957">
    <property type="component" value="Unassembled WGS sequence"/>
</dbReference>
<dbReference type="EMBL" id="JASCQP010000018">
    <property type="protein sequence ID" value="MDI5890595.1"/>
    <property type="molecule type" value="Genomic_DNA"/>
</dbReference>
<gene>
    <name evidence="1" type="ORF">QLQ83_05775</name>
</gene>